<evidence type="ECO:0000256" key="1">
    <source>
        <dbReference type="ARBA" id="ARBA00004141"/>
    </source>
</evidence>
<feature type="transmembrane region" description="Helical" evidence="7">
    <location>
        <begin position="526"/>
        <end position="547"/>
    </location>
</feature>
<evidence type="ECO:0000256" key="3">
    <source>
        <dbReference type="ARBA" id="ARBA00022692"/>
    </source>
</evidence>
<feature type="region of interest" description="Disordered" evidence="6">
    <location>
        <begin position="779"/>
        <end position="799"/>
    </location>
</feature>
<evidence type="ECO:0000259" key="8">
    <source>
        <dbReference type="Pfam" id="PF07810"/>
    </source>
</evidence>
<feature type="domain" description="TMC" evidence="8">
    <location>
        <begin position="866"/>
        <end position="981"/>
    </location>
</feature>
<sequence>MQAQSEKKINNEQDSRENSSGDPSPQKGSSITDRARSRGRRKEPPGILRLDSTSRSPRYNIAAPLLAPQVVPSSPQPSVDRLSVTFAITDEPSNPASREVVFRDQKSQLQFIIEPLPSLVNNREVEMRRVPAVADCTEEIGEEDDYSASASAIIQRRASLRRPSRRKRRSSSPFNAEAEGGVRRRSSAFTTSSGETAISVDEGGTQEQIFENLKLHKEVLSGVKQQPWPLRRKIKLVQQAKSYVRRHEGVLQERLAQNRSTRDVIARASILFNKYWQYFRREFVNLQTWLIPWELRIKEIESHFGSAVASYFIFLRWLFWINLVIAATLAAFVAVPQMVTADKEHDGERKMLDEEIEDSKNLLTLWEFEGVLKYSAFFYGWYTNRNSGSSYNIPLAYFLVNLVVYIYSFVAILRKMAENSRMSKLSEKEDECGFTWKLFTGWDFMIGNPETAHNRIASIVLGFKEALLEEAEKQKVERNWKTVIVRTFVNLAVAFLLALSAWAVVLVVARSEEPEAESSWWRQNEITVVIALISFVFPMFFEILGIFENYHPRKQLRFQLARIMVLNLLNLYSLIFALFGKINSMTKQLTALRHNVTKTLTDPRNSTSRRCCRVFCTNFTMPVTTAASLSLGLLTTITSQNTTAGLITSDGTPIVAQALTNNVSPLTNDISLTVPESITTSSTPTTTDYYDYSDYETNDTDFVENDEVGTELNSTEEEPPVTVTIDNNEVNTSTSTNQESIDEILNFTDSSTTDSTSATYSSSTVDQNFTGILVDFTGTTTSSTTNSLPSTETSPVSTTSNVIDRKCTVDEMTVDHLGSDKPTHKETKDCWYQCCEPEKKAEETDSPVPNTTQMDINERKKLRRLCWETMFGQELTKLTVMDLVLTVLSTLGMDFFRAVFVRHMNNIWCWDLEKQFPQYGDFKIAENILHLVNNQGMVWMGMFFSPGLPTLNVIKIGILMYLRSWAVLTCNVPHEIVFRASRSNNFYLALLLTMLFLCVLPVGYAVVRVEPSWHCGPFSDQPIMYSLITNSLKSALPKDFAIILDYIASPGIVIPLIVLMALIIYYMVSLTGSLREANNDLKIQLRQERTEERRKMFQIVEKRQEIQDAPFVRWKKILPVLPTNKTAGVVVIEEGTAANVTLQRKELRKQSAASEAGEATDVEQDSLPHDPGMVMPEVVVDVDPNNKKHVKQIKNRSCSSGSVREGDSMGSQGSDYGVIPKIRISGTGSATEIEHHSSPGRTSVTSVESQSRAGPSKTSSSEAKPEAE</sequence>
<feature type="compositionally biased region" description="Basic and acidic residues" evidence="6">
    <location>
        <begin position="1"/>
        <end position="19"/>
    </location>
</feature>
<feature type="region of interest" description="Disordered" evidence="6">
    <location>
        <begin position="1184"/>
        <end position="1268"/>
    </location>
</feature>
<keyword evidence="5 7" id="KW-0472">Membrane</keyword>
<feature type="region of interest" description="Disordered" evidence="6">
    <location>
        <begin position="1"/>
        <end position="55"/>
    </location>
</feature>
<dbReference type="Proteomes" id="UP000829291">
    <property type="component" value="Chromosome 2"/>
</dbReference>
<evidence type="ECO:0000313" key="10">
    <source>
        <dbReference type="RefSeq" id="XP_015517697.2"/>
    </source>
</evidence>
<evidence type="ECO:0000313" key="9">
    <source>
        <dbReference type="Proteomes" id="UP000829291"/>
    </source>
</evidence>
<keyword evidence="3 7" id="KW-0812">Transmembrane</keyword>
<evidence type="ECO:0000256" key="2">
    <source>
        <dbReference type="ARBA" id="ARBA00006510"/>
    </source>
</evidence>
<dbReference type="OrthoDB" id="5831905at2759"/>
<feature type="compositionally biased region" description="Polar residues" evidence="6">
    <location>
        <begin position="20"/>
        <end position="32"/>
    </location>
</feature>
<feature type="compositionally biased region" description="Polar residues" evidence="6">
    <location>
        <begin position="1239"/>
        <end position="1262"/>
    </location>
</feature>
<comment type="similarity">
    <text evidence="2">Belongs to the TMC family.</text>
</comment>
<dbReference type="InParanoid" id="A0A6J0BTT8"/>
<dbReference type="KEGG" id="nlo:107222724"/>
<accession>A0A6J0BTT8</accession>
<name>A0A6J0BTT8_NEOLC</name>
<feature type="region of interest" description="Disordered" evidence="6">
    <location>
        <begin position="157"/>
        <end position="196"/>
    </location>
</feature>
<comment type="subcellular location">
    <subcellularLocation>
        <location evidence="1">Membrane</location>
        <topology evidence="1">Multi-pass membrane protein</topology>
    </subcellularLocation>
</comment>
<keyword evidence="9" id="KW-1185">Reference proteome</keyword>
<evidence type="ECO:0000256" key="7">
    <source>
        <dbReference type="SAM" id="Phobius"/>
    </source>
</evidence>
<feature type="transmembrane region" description="Helical" evidence="7">
    <location>
        <begin position="483"/>
        <end position="506"/>
    </location>
</feature>
<evidence type="ECO:0000256" key="5">
    <source>
        <dbReference type="ARBA" id="ARBA00023136"/>
    </source>
</evidence>
<feature type="transmembrane region" description="Helical" evidence="7">
    <location>
        <begin position="559"/>
        <end position="579"/>
    </location>
</feature>
<dbReference type="GO" id="GO:0005886">
    <property type="term" value="C:plasma membrane"/>
    <property type="evidence" value="ECO:0007669"/>
    <property type="project" value="InterPro"/>
</dbReference>
<dbReference type="AlphaFoldDB" id="A0A6J0BTT8"/>
<dbReference type="PANTHER" id="PTHR23302:SF40">
    <property type="entry name" value="TRANSMEMBRANE CHANNEL-LIKE PROTEIN"/>
    <property type="match status" value="1"/>
</dbReference>
<dbReference type="PANTHER" id="PTHR23302">
    <property type="entry name" value="TRANSMEMBRANE CHANNEL-RELATED"/>
    <property type="match status" value="1"/>
</dbReference>
<feature type="compositionally biased region" description="Polar residues" evidence="6">
    <location>
        <begin position="187"/>
        <end position="196"/>
    </location>
</feature>
<evidence type="ECO:0000256" key="4">
    <source>
        <dbReference type="ARBA" id="ARBA00022989"/>
    </source>
</evidence>
<gene>
    <name evidence="10" type="primary">LOC107222724</name>
</gene>
<feature type="transmembrane region" description="Helical" evidence="7">
    <location>
        <begin position="1046"/>
        <end position="1068"/>
    </location>
</feature>
<dbReference type="GO" id="GO:0008381">
    <property type="term" value="F:mechanosensitive monoatomic ion channel activity"/>
    <property type="evidence" value="ECO:0007669"/>
    <property type="project" value="TreeGrafter"/>
</dbReference>
<protein>
    <submittedName>
        <fullName evidence="10">Transmembrane channel-like protein</fullName>
    </submittedName>
</protein>
<feature type="compositionally biased region" description="Basic residues" evidence="6">
    <location>
        <begin position="158"/>
        <end position="170"/>
    </location>
</feature>
<feature type="region of interest" description="Disordered" evidence="6">
    <location>
        <begin position="1149"/>
        <end position="1172"/>
    </location>
</feature>
<feature type="transmembrane region" description="Helical" evidence="7">
    <location>
        <begin position="394"/>
        <end position="413"/>
    </location>
</feature>
<organism evidence="10">
    <name type="scientific">Neodiprion lecontei</name>
    <name type="common">Redheaded pine sawfly</name>
    <dbReference type="NCBI Taxonomy" id="441921"/>
    <lineage>
        <taxon>Eukaryota</taxon>
        <taxon>Metazoa</taxon>
        <taxon>Ecdysozoa</taxon>
        <taxon>Arthropoda</taxon>
        <taxon>Hexapoda</taxon>
        <taxon>Insecta</taxon>
        <taxon>Pterygota</taxon>
        <taxon>Neoptera</taxon>
        <taxon>Endopterygota</taxon>
        <taxon>Hymenoptera</taxon>
        <taxon>Tenthredinoidea</taxon>
        <taxon>Diprionidae</taxon>
        <taxon>Diprioninae</taxon>
        <taxon>Neodiprion</taxon>
    </lineage>
</organism>
<feature type="transmembrane region" description="Helical" evidence="7">
    <location>
        <begin position="936"/>
        <end position="954"/>
    </location>
</feature>
<dbReference type="FunCoup" id="A0A6J0BTT8">
    <property type="interactions" value="15"/>
</dbReference>
<dbReference type="InterPro" id="IPR012496">
    <property type="entry name" value="TMC_dom"/>
</dbReference>
<evidence type="ECO:0000256" key="6">
    <source>
        <dbReference type="SAM" id="MobiDB-lite"/>
    </source>
</evidence>
<dbReference type="RefSeq" id="XP_015517697.2">
    <property type="nucleotide sequence ID" value="XM_015662211.2"/>
</dbReference>
<dbReference type="Pfam" id="PF07810">
    <property type="entry name" value="TMC"/>
    <property type="match status" value="1"/>
</dbReference>
<keyword evidence="4 7" id="KW-1133">Transmembrane helix</keyword>
<dbReference type="InterPro" id="IPR038900">
    <property type="entry name" value="TMC"/>
</dbReference>
<reference evidence="10" key="1">
    <citation type="submission" date="2025-08" db="UniProtKB">
        <authorList>
            <consortium name="RefSeq"/>
        </authorList>
    </citation>
    <scope>IDENTIFICATION</scope>
    <source>
        <tissue evidence="10">Thorax and Abdomen</tissue>
    </source>
</reference>
<dbReference type="GeneID" id="107222724"/>
<feature type="transmembrane region" description="Helical" evidence="7">
    <location>
        <begin position="986"/>
        <end position="1007"/>
    </location>
</feature>
<feature type="transmembrane region" description="Helical" evidence="7">
    <location>
        <begin position="317"/>
        <end position="341"/>
    </location>
</feature>
<proteinExistence type="inferred from homology"/>